<evidence type="ECO:0000313" key="2">
    <source>
        <dbReference type="Proteomes" id="UP001558613"/>
    </source>
</evidence>
<evidence type="ECO:0000313" key="1">
    <source>
        <dbReference type="EMBL" id="KAL1262450.1"/>
    </source>
</evidence>
<dbReference type="Proteomes" id="UP001558613">
    <property type="component" value="Unassembled WGS sequence"/>
</dbReference>
<comment type="caution">
    <text evidence="1">The sequence shown here is derived from an EMBL/GenBank/DDBJ whole genome shotgun (WGS) entry which is preliminary data.</text>
</comment>
<sequence>MCRITSASLGRGGGSDSQARTLTEDLSLLKSWETLRGFGLKHTLAYPRQESPRHEEKGTRWHPDQLYYHSLGTNKLGLVSAVLIRGREKGGL</sequence>
<organism evidence="1 2">
    <name type="scientific">Cirrhinus molitorella</name>
    <name type="common">mud carp</name>
    <dbReference type="NCBI Taxonomy" id="172907"/>
    <lineage>
        <taxon>Eukaryota</taxon>
        <taxon>Metazoa</taxon>
        <taxon>Chordata</taxon>
        <taxon>Craniata</taxon>
        <taxon>Vertebrata</taxon>
        <taxon>Euteleostomi</taxon>
        <taxon>Actinopterygii</taxon>
        <taxon>Neopterygii</taxon>
        <taxon>Teleostei</taxon>
        <taxon>Ostariophysi</taxon>
        <taxon>Cypriniformes</taxon>
        <taxon>Cyprinidae</taxon>
        <taxon>Labeoninae</taxon>
        <taxon>Labeonini</taxon>
        <taxon>Cirrhinus</taxon>
    </lineage>
</organism>
<accession>A0ABR3MCW0</accession>
<keyword evidence="2" id="KW-1185">Reference proteome</keyword>
<gene>
    <name evidence="1" type="ORF">QQF64_007715</name>
</gene>
<reference evidence="1 2" key="1">
    <citation type="submission" date="2023-09" db="EMBL/GenBank/DDBJ databases">
        <authorList>
            <person name="Wang M."/>
        </authorList>
    </citation>
    <scope>NUCLEOTIDE SEQUENCE [LARGE SCALE GENOMIC DNA]</scope>
    <source>
        <strain evidence="1">GT-2023</strain>
        <tissue evidence="1">Liver</tissue>
    </source>
</reference>
<protein>
    <submittedName>
        <fullName evidence="1">Uncharacterized protein</fullName>
    </submittedName>
</protein>
<proteinExistence type="predicted"/>
<name>A0ABR3MCW0_9TELE</name>
<dbReference type="EMBL" id="JAYMGO010000014">
    <property type="protein sequence ID" value="KAL1262450.1"/>
    <property type="molecule type" value="Genomic_DNA"/>
</dbReference>